<feature type="transmembrane region" description="Helical" evidence="7">
    <location>
        <begin position="221"/>
        <end position="244"/>
    </location>
</feature>
<feature type="domain" description="ABC transmembrane type-1" evidence="8">
    <location>
        <begin position="99"/>
        <end position="287"/>
    </location>
</feature>
<evidence type="ECO:0000256" key="7">
    <source>
        <dbReference type="RuleBase" id="RU363032"/>
    </source>
</evidence>
<dbReference type="PANTHER" id="PTHR43386:SF1">
    <property type="entry name" value="D,D-DIPEPTIDE TRANSPORT SYSTEM PERMEASE PROTEIN DDPC-RELATED"/>
    <property type="match status" value="1"/>
</dbReference>
<dbReference type="Pfam" id="PF00528">
    <property type="entry name" value="BPD_transp_1"/>
    <property type="match status" value="1"/>
</dbReference>
<keyword evidence="6 7" id="KW-0472">Membrane</keyword>
<comment type="similarity">
    <text evidence="7">Belongs to the binding-protein-dependent transport system permease family.</text>
</comment>
<organism evidence="9 10">
    <name type="scientific">Uliginosibacterium silvisoli</name>
    <dbReference type="NCBI Taxonomy" id="3114758"/>
    <lineage>
        <taxon>Bacteria</taxon>
        <taxon>Pseudomonadati</taxon>
        <taxon>Pseudomonadota</taxon>
        <taxon>Betaproteobacteria</taxon>
        <taxon>Rhodocyclales</taxon>
        <taxon>Zoogloeaceae</taxon>
        <taxon>Uliginosibacterium</taxon>
    </lineage>
</organism>
<dbReference type="InterPro" id="IPR025966">
    <property type="entry name" value="OppC_N"/>
</dbReference>
<accession>A0ABU6K4B0</accession>
<evidence type="ECO:0000313" key="9">
    <source>
        <dbReference type="EMBL" id="MEC5386429.1"/>
    </source>
</evidence>
<name>A0ABU6K4B0_9RHOO</name>
<comment type="subcellular location">
    <subcellularLocation>
        <location evidence="1 7">Cell membrane</location>
        <topology evidence="1 7">Multi-pass membrane protein</topology>
    </subcellularLocation>
</comment>
<dbReference type="CDD" id="cd06261">
    <property type="entry name" value="TM_PBP2"/>
    <property type="match status" value="1"/>
</dbReference>
<dbReference type="InterPro" id="IPR000515">
    <property type="entry name" value="MetI-like"/>
</dbReference>
<evidence type="ECO:0000259" key="8">
    <source>
        <dbReference type="PROSITE" id="PS50928"/>
    </source>
</evidence>
<proteinExistence type="inferred from homology"/>
<feature type="transmembrane region" description="Helical" evidence="7">
    <location>
        <begin position="103"/>
        <end position="127"/>
    </location>
</feature>
<sequence>MSAATASIDSVVAAVEPTRVAAIDHTSFRRRFFRSHAAVTGSVILILVLFSAAFASVLYPGDPRDMVAQASIWPGQDAHYLLGTDMLGRDMAAAIFHGARQSLFIGFAATSLAVLVGTVIGVLSGYFGGFVDDSLMRFTEIFLTMPTLLFTIALVIILGPSGGSIALAIGLTSWPQIARLVRAEAMRVRQYDFVSAAITIGMGHVRIILKHILPNSLSPVMVAASVMIAQVILAEASLSFLGLGDTTVMSWGGMVGAGRAVLRTAWYMTALPGLAIFITVMGFMLLGNGLNDVLNPRTPVR</sequence>
<keyword evidence="5 7" id="KW-1133">Transmembrane helix</keyword>
<evidence type="ECO:0000256" key="2">
    <source>
        <dbReference type="ARBA" id="ARBA00022448"/>
    </source>
</evidence>
<feature type="transmembrane region" description="Helical" evidence="7">
    <location>
        <begin position="265"/>
        <end position="286"/>
    </location>
</feature>
<dbReference type="RefSeq" id="WP_327599395.1">
    <property type="nucleotide sequence ID" value="NZ_JAYXHS010000002.1"/>
</dbReference>
<comment type="caution">
    <text evidence="9">The sequence shown here is derived from an EMBL/GenBank/DDBJ whole genome shotgun (WGS) entry which is preliminary data.</text>
</comment>
<gene>
    <name evidence="9" type="ORF">VVD49_11895</name>
</gene>
<dbReference type="InterPro" id="IPR050366">
    <property type="entry name" value="BP-dependent_transpt_permease"/>
</dbReference>
<protein>
    <submittedName>
        <fullName evidence="9">ABC transporter permease</fullName>
    </submittedName>
</protein>
<dbReference type="Gene3D" id="1.10.3720.10">
    <property type="entry name" value="MetI-like"/>
    <property type="match status" value="1"/>
</dbReference>
<evidence type="ECO:0000256" key="5">
    <source>
        <dbReference type="ARBA" id="ARBA00022989"/>
    </source>
</evidence>
<keyword evidence="2 7" id="KW-0813">Transport</keyword>
<evidence type="ECO:0000256" key="1">
    <source>
        <dbReference type="ARBA" id="ARBA00004651"/>
    </source>
</evidence>
<dbReference type="Pfam" id="PF12911">
    <property type="entry name" value="OppC_N"/>
    <property type="match status" value="1"/>
</dbReference>
<keyword evidence="10" id="KW-1185">Reference proteome</keyword>
<keyword evidence="3" id="KW-1003">Cell membrane</keyword>
<evidence type="ECO:0000256" key="3">
    <source>
        <dbReference type="ARBA" id="ARBA00022475"/>
    </source>
</evidence>
<evidence type="ECO:0000313" key="10">
    <source>
        <dbReference type="Proteomes" id="UP001331561"/>
    </source>
</evidence>
<evidence type="ECO:0000256" key="4">
    <source>
        <dbReference type="ARBA" id="ARBA00022692"/>
    </source>
</evidence>
<dbReference type="Proteomes" id="UP001331561">
    <property type="component" value="Unassembled WGS sequence"/>
</dbReference>
<dbReference type="EMBL" id="JAYXHS010000002">
    <property type="protein sequence ID" value="MEC5386429.1"/>
    <property type="molecule type" value="Genomic_DNA"/>
</dbReference>
<dbReference type="PANTHER" id="PTHR43386">
    <property type="entry name" value="OLIGOPEPTIDE TRANSPORT SYSTEM PERMEASE PROTEIN APPC"/>
    <property type="match status" value="1"/>
</dbReference>
<feature type="transmembrane region" description="Helical" evidence="7">
    <location>
        <begin position="147"/>
        <end position="171"/>
    </location>
</feature>
<evidence type="ECO:0000256" key="6">
    <source>
        <dbReference type="ARBA" id="ARBA00023136"/>
    </source>
</evidence>
<dbReference type="SUPFAM" id="SSF161098">
    <property type="entry name" value="MetI-like"/>
    <property type="match status" value="1"/>
</dbReference>
<dbReference type="PROSITE" id="PS50928">
    <property type="entry name" value="ABC_TM1"/>
    <property type="match status" value="1"/>
</dbReference>
<keyword evidence="4 7" id="KW-0812">Transmembrane</keyword>
<reference evidence="9 10" key="1">
    <citation type="submission" date="2024-01" db="EMBL/GenBank/DDBJ databases">
        <title>Uliginosibacterium soil sp. nov.</title>
        <authorList>
            <person name="Lv Y."/>
        </authorList>
    </citation>
    <scope>NUCLEOTIDE SEQUENCE [LARGE SCALE GENOMIC DNA]</scope>
    <source>
        <strain evidence="9 10">H3</strain>
    </source>
</reference>
<feature type="transmembrane region" description="Helical" evidence="7">
    <location>
        <begin position="37"/>
        <end position="58"/>
    </location>
</feature>
<dbReference type="InterPro" id="IPR035906">
    <property type="entry name" value="MetI-like_sf"/>
</dbReference>